<gene>
    <name evidence="2" type="ORF">GSTENG00002614001</name>
</gene>
<feature type="compositionally biased region" description="Low complexity" evidence="1">
    <location>
        <begin position="11"/>
        <end position="39"/>
    </location>
</feature>
<reference evidence="2" key="2">
    <citation type="submission" date="2004-02" db="EMBL/GenBank/DDBJ databases">
        <authorList>
            <consortium name="Genoscope"/>
            <consortium name="Whitehead Institute Centre for Genome Research"/>
        </authorList>
    </citation>
    <scope>NUCLEOTIDE SEQUENCE</scope>
</reference>
<evidence type="ECO:0000313" key="2">
    <source>
        <dbReference type="EMBL" id="CAF88931.1"/>
    </source>
</evidence>
<protein>
    <submittedName>
        <fullName evidence="2">Chromosome undetermined SCAF6024, whole genome shotgun sequence</fullName>
    </submittedName>
</protein>
<accession>Q4TDV1</accession>
<reference evidence="2" key="1">
    <citation type="journal article" date="2004" name="Nature">
        <title>Genome duplication in the teleost fish Tetraodon nigroviridis reveals the early vertebrate proto-karyotype.</title>
        <authorList>
            <person name="Jaillon O."/>
            <person name="Aury J.-M."/>
            <person name="Brunet F."/>
            <person name="Petit J.-L."/>
            <person name="Stange-Thomann N."/>
            <person name="Mauceli E."/>
            <person name="Bouneau L."/>
            <person name="Fischer C."/>
            <person name="Ozouf-Costaz C."/>
            <person name="Bernot A."/>
            <person name="Nicaud S."/>
            <person name="Jaffe D."/>
            <person name="Fisher S."/>
            <person name="Lutfalla G."/>
            <person name="Dossat C."/>
            <person name="Segurens B."/>
            <person name="Dasilva C."/>
            <person name="Salanoubat M."/>
            <person name="Levy M."/>
            <person name="Boudet N."/>
            <person name="Castellano S."/>
            <person name="Anthouard V."/>
            <person name="Jubin C."/>
            <person name="Castelli V."/>
            <person name="Katinka M."/>
            <person name="Vacherie B."/>
            <person name="Biemont C."/>
            <person name="Skalli Z."/>
            <person name="Cattolico L."/>
            <person name="Poulain J."/>
            <person name="De Berardinis V."/>
            <person name="Cruaud C."/>
            <person name="Duprat S."/>
            <person name="Brottier P."/>
            <person name="Coutanceau J.-P."/>
            <person name="Gouzy J."/>
            <person name="Parra G."/>
            <person name="Lardier G."/>
            <person name="Chapple C."/>
            <person name="McKernan K.J."/>
            <person name="McEwan P."/>
            <person name="Bosak S."/>
            <person name="Kellis M."/>
            <person name="Volff J.-N."/>
            <person name="Guigo R."/>
            <person name="Zody M.C."/>
            <person name="Mesirov J."/>
            <person name="Lindblad-Toh K."/>
            <person name="Birren B."/>
            <person name="Nusbaum C."/>
            <person name="Kahn D."/>
            <person name="Robinson-Rechavi M."/>
            <person name="Laudet V."/>
            <person name="Schachter V."/>
            <person name="Quetier F."/>
            <person name="Saurin W."/>
            <person name="Scarpelli C."/>
            <person name="Wincker P."/>
            <person name="Lander E.S."/>
            <person name="Weissenbach J."/>
            <person name="Roest Crollius H."/>
        </authorList>
    </citation>
    <scope>NUCLEOTIDE SEQUENCE [LARGE SCALE GENOMIC DNA]</scope>
</reference>
<dbReference type="AlphaFoldDB" id="Q4TDV1"/>
<name>Q4TDV1_TETNG</name>
<organism evidence="2">
    <name type="scientific">Tetraodon nigroviridis</name>
    <name type="common">Spotted green pufferfish</name>
    <name type="synonym">Chelonodon nigroviridis</name>
    <dbReference type="NCBI Taxonomy" id="99883"/>
    <lineage>
        <taxon>Eukaryota</taxon>
        <taxon>Metazoa</taxon>
        <taxon>Chordata</taxon>
        <taxon>Craniata</taxon>
        <taxon>Vertebrata</taxon>
        <taxon>Euteleostomi</taxon>
        <taxon>Actinopterygii</taxon>
        <taxon>Neopterygii</taxon>
        <taxon>Teleostei</taxon>
        <taxon>Neoteleostei</taxon>
        <taxon>Acanthomorphata</taxon>
        <taxon>Eupercaria</taxon>
        <taxon>Tetraodontiformes</taxon>
        <taxon>Tetradontoidea</taxon>
        <taxon>Tetraodontidae</taxon>
        <taxon>Tetraodon</taxon>
    </lineage>
</organism>
<dbReference type="KEGG" id="tng:GSTEN00002614G001"/>
<feature type="region of interest" description="Disordered" evidence="1">
    <location>
        <begin position="1"/>
        <end position="64"/>
    </location>
</feature>
<proteinExistence type="predicted"/>
<sequence length="64" mass="6334">MSRGADKRGPRAAAALPAGAPRRAALPNLAAPPAVASAGVRERPSVPAEVLTADRGRPGVNGNV</sequence>
<dbReference type="EMBL" id="CAAE01006024">
    <property type="protein sequence ID" value="CAF88931.1"/>
    <property type="molecule type" value="Genomic_DNA"/>
</dbReference>
<evidence type="ECO:0000256" key="1">
    <source>
        <dbReference type="SAM" id="MobiDB-lite"/>
    </source>
</evidence>